<evidence type="ECO:0000313" key="4">
    <source>
        <dbReference type="Proteomes" id="UP000199119"/>
    </source>
</evidence>
<dbReference type="CDD" id="cd13578">
    <property type="entry name" value="PBP2_Bug27"/>
    <property type="match status" value="1"/>
</dbReference>
<gene>
    <name evidence="3" type="ORF">SAMN04489711_103212</name>
</gene>
<organism evidence="3 4">
    <name type="scientific">Paracidovorax wautersii</name>
    <dbReference type="NCBI Taxonomy" id="1177982"/>
    <lineage>
        <taxon>Bacteria</taxon>
        <taxon>Pseudomonadati</taxon>
        <taxon>Pseudomonadota</taxon>
        <taxon>Betaproteobacteria</taxon>
        <taxon>Burkholderiales</taxon>
        <taxon>Comamonadaceae</taxon>
        <taxon>Paracidovorax</taxon>
    </lineage>
</organism>
<dbReference type="AlphaFoldDB" id="A0A1I2BVA9"/>
<dbReference type="Pfam" id="PF03401">
    <property type="entry name" value="TctC"/>
    <property type="match status" value="1"/>
</dbReference>
<dbReference type="RefSeq" id="WP_092938541.1">
    <property type="nucleotide sequence ID" value="NZ_FONX01000003.1"/>
</dbReference>
<evidence type="ECO:0000256" key="1">
    <source>
        <dbReference type="ARBA" id="ARBA00006987"/>
    </source>
</evidence>
<dbReference type="OrthoDB" id="8678477at2"/>
<dbReference type="EMBL" id="FONX01000003">
    <property type="protein sequence ID" value="SFE59868.1"/>
    <property type="molecule type" value="Genomic_DNA"/>
</dbReference>
<dbReference type="InterPro" id="IPR005064">
    <property type="entry name" value="BUG"/>
</dbReference>
<dbReference type="InterPro" id="IPR042100">
    <property type="entry name" value="Bug_dom1"/>
</dbReference>
<dbReference type="STRING" id="1177982.SAMN04489711_103212"/>
<keyword evidence="4" id="KW-1185">Reference proteome</keyword>
<evidence type="ECO:0000313" key="3">
    <source>
        <dbReference type="EMBL" id="SFE59868.1"/>
    </source>
</evidence>
<dbReference type="PIRSF" id="PIRSF017082">
    <property type="entry name" value="YflP"/>
    <property type="match status" value="1"/>
</dbReference>
<comment type="similarity">
    <text evidence="1">Belongs to the UPF0065 (bug) family.</text>
</comment>
<dbReference type="InterPro" id="IPR006311">
    <property type="entry name" value="TAT_signal"/>
</dbReference>
<keyword evidence="2" id="KW-0732">Signal</keyword>
<feature type="chain" id="PRO_5011452770" evidence="2">
    <location>
        <begin position="33"/>
        <end position="333"/>
    </location>
</feature>
<dbReference type="PANTHER" id="PTHR42928:SF5">
    <property type="entry name" value="BLR1237 PROTEIN"/>
    <property type="match status" value="1"/>
</dbReference>
<dbReference type="SUPFAM" id="SSF53850">
    <property type="entry name" value="Periplasmic binding protein-like II"/>
    <property type="match status" value="1"/>
</dbReference>
<protein>
    <submittedName>
        <fullName evidence="3">Tripartite-type tricarboxylate transporter, receptor component TctC</fullName>
    </submittedName>
</protein>
<sequence length="333" mass="34285">MTLCHSPIPRRGLIAAAAAAAACALLPGLAAAQGAFPSKTITIIVPFAAGGTTDILARVVAQGMGAELGQPVVVDNRAGAGGNIGGQLAARAPADGYTLFMGTVGTHAINAALYKKMPFDPIKDFAPLTRVANVPNLLVANPAQPFKTVQELIAYAKANPGRINFGSSGSGSSIHLSGELFKSMAKVDMQHVPYKGSAPAVTDLLGNQIAIMFDNMPSAIQHVRSGKLRAIAVTTAKRSPELPDVPTIAEAGVPGYEATSWFGMFAPAGTPAPVVAKLNATIVKVLAQPDIRKKLAEQGAEAAGETPDQFAAFIQKESVKWGKVVKESGASVD</sequence>
<dbReference type="Gene3D" id="3.40.190.10">
    <property type="entry name" value="Periplasmic binding protein-like II"/>
    <property type="match status" value="1"/>
</dbReference>
<reference evidence="4" key="1">
    <citation type="submission" date="2016-10" db="EMBL/GenBank/DDBJ databases">
        <authorList>
            <person name="Varghese N."/>
            <person name="Submissions S."/>
        </authorList>
    </citation>
    <scope>NUCLEOTIDE SEQUENCE [LARGE SCALE GENOMIC DNA]</scope>
    <source>
        <strain evidence="4">DSM 27981</strain>
    </source>
</reference>
<dbReference type="PROSITE" id="PS51318">
    <property type="entry name" value="TAT"/>
    <property type="match status" value="1"/>
</dbReference>
<dbReference type="Gene3D" id="3.40.190.150">
    <property type="entry name" value="Bordetella uptake gene, domain 1"/>
    <property type="match status" value="1"/>
</dbReference>
<dbReference type="Proteomes" id="UP000199119">
    <property type="component" value="Unassembled WGS sequence"/>
</dbReference>
<accession>A0A1I2BVA9</accession>
<keyword evidence="3" id="KW-0675">Receptor</keyword>
<evidence type="ECO:0000256" key="2">
    <source>
        <dbReference type="SAM" id="SignalP"/>
    </source>
</evidence>
<dbReference type="PANTHER" id="PTHR42928">
    <property type="entry name" value="TRICARBOXYLATE-BINDING PROTEIN"/>
    <property type="match status" value="1"/>
</dbReference>
<name>A0A1I2BVA9_9BURK</name>
<proteinExistence type="inferred from homology"/>
<feature type="signal peptide" evidence="2">
    <location>
        <begin position="1"/>
        <end position="32"/>
    </location>
</feature>